<keyword evidence="5" id="KW-1185">Reference proteome</keyword>
<keyword evidence="2" id="KW-1133">Transmembrane helix</keyword>
<feature type="compositionally biased region" description="Acidic residues" evidence="1">
    <location>
        <begin position="995"/>
        <end position="1005"/>
    </location>
</feature>
<dbReference type="PROSITE" id="PS50800">
    <property type="entry name" value="SAP"/>
    <property type="match status" value="1"/>
</dbReference>
<evidence type="ECO:0000313" key="4">
    <source>
        <dbReference type="EMBL" id="OLP76003.1"/>
    </source>
</evidence>
<feature type="compositionally biased region" description="Basic and acidic residues" evidence="1">
    <location>
        <begin position="293"/>
        <end position="305"/>
    </location>
</feature>
<dbReference type="Proteomes" id="UP000186817">
    <property type="component" value="Unassembled WGS sequence"/>
</dbReference>
<feature type="compositionally biased region" description="Basic and acidic residues" evidence="1">
    <location>
        <begin position="661"/>
        <end position="677"/>
    </location>
</feature>
<dbReference type="PANTHER" id="PTHR11439:SF498">
    <property type="entry name" value="DNAK FAMILY PROTEIN"/>
    <property type="match status" value="1"/>
</dbReference>
<dbReference type="CDD" id="cd09272">
    <property type="entry name" value="RNase_HI_RT_Ty1"/>
    <property type="match status" value="1"/>
</dbReference>
<reference evidence="4 5" key="1">
    <citation type="submission" date="2016-02" db="EMBL/GenBank/DDBJ databases">
        <title>Genome analysis of coral dinoflagellate symbionts highlights evolutionary adaptations to a symbiotic lifestyle.</title>
        <authorList>
            <person name="Aranda M."/>
            <person name="Li Y."/>
            <person name="Liew Y.J."/>
            <person name="Baumgarten S."/>
            <person name="Simakov O."/>
            <person name="Wilson M."/>
            <person name="Piel J."/>
            <person name="Ashoor H."/>
            <person name="Bougouffa S."/>
            <person name="Bajic V.B."/>
            <person name="Ryu T."/>
            <person name="Ravasi T."/>
            <person name="Bayer T."/>
            <person name="Micklem G."/>
            <person name="Kim H."/>
            <person name="Bhak J."/>
            <person name="Lajeunesse T.C."/>
            <person name="Voolstra C.R."/>
        </authorList>
    </citation>
    <scope>NUCLEOTIDE SEQUENCE [LARGE SCALE GENOMIC DNA]</scope>
    <source>
        <strain evidence="4 5">CCMP2467</strain>
    </source>
</reference>
<dbReference type="PANTHER" id="PTHR11439">
    <property type="entry name" value="GAG-POL-RELATED RETROTRANSPOSON"/>
    <property type="match status" value="1"/>
</dbReference>
<feature type="compositionally biased region" description="Low complexity" evidence="1">
    <location>
        <begin position="1334"/>
        <end position="1345"/>
    </location>
</feature>
<organism evidence="4 5">
    <name type="scientific">Symbiodinium microadriaticum</name>
    <name type="common">Dinoflagellate</name>
    <name type="synonym">Zooxanthella microadriatica</name>
    <dbReference type="NCBI Taxonomy" id="2951"/>
    <lineage>
        <taxon>Eukaryota</taxon>
        <taxon>Sar</taxon>
        <taxon>Alveolata</taxon>
        <taxon>Dinophyceae</taxon>
        <taxon>Suessiales</taxon>
        <taxon>Symbiodiniaceae</taxon>
        <taxon>Symbiodinium</taxon>
    </lineage>
</organism>
<feature type="region of interest" description="Disordered" evidence="1">
    <location>
        <begin position="1309"/>
        <end position="1413"/>
    </location>
</feature>
<evidence type="ECO:0000313" key="5">
    <source>
        <dbReference type="Proteomes" id="UP000186817"/>
    </source>
</evidence>
<dbReference type="InterPro" id="IPR013103">
    <property type="entry name" value="RVT_2"/>
</dbReference>
<feature type="compositionally biased region" description="Basic and acidic residues" evidence="1">
    <location>
        <begin position="1393"/>
        <end position="1402"/>
    </location>
</feature>
<keyword evidence="2" id="KW-0472">Membrane</keyword>
<gene>
    <name evidence="4" type="primary">GIP</name>
    <name evidence="4" type="ORF">AK812_SmicGene44119</name>
</gene>
<feature type="compositionally biased region" description="Low complexity" evidence="1">
    <location>
        <begin position="1309"/>
        <end position="1319"/>
    </location>
</feature>
<evidence type="ECO:0000256" key="1">
    <source>
        <dbReference type="SAM" id="MobiDB-lite"/>
    </source>
</evidence>
<feature type="region of interest" description="Disordered" evidence="1">
    <location>
        <begin position="271"/>
        <end position="385"/>
    </location>
</feature>
<feature type="transmembrane region" description="Helical" evidence="2">
    <location>
        <begin position="2386"/>
        <end position="2406"/>
    </location>
</feature>
<feature type="compositionally biased region" description="Low complexity" evidence="1">
    <location>
        <begin position="7"/>
        <end position="20"/>
    </location>
</feature>
<feature type="region of interest" description="Disordered" evidence="1">
    <location>
        <begin position="1"/>
        <end position="22"/>
    </location>
</feature>
<feature type="region of interest" description="Disordered" evidence="1">
    <location>
        <begin position="402"/>
        <end position="438"/>
    </location>
</feature>
<proteinExistence type="predicted"/>
<comment type="caution">
    <text evidence="4">The sequence shown here is derived from an EMBL/GenBank/DDBJ whole genome shotgun (WGS) entry which is preliminary data.</text>
</comment>
<protein>
    <submittedName>
        <fullName evidence="4">Copia protein</fullName>
    </submittedName>
</protein>
<dbReference type="Pfam" id="PF07727">
    <property type="entry name" value="RVT_2"/>
    <property type="match status" value="1"/>
</dbReference>
<dbReference type="InterPro" id="IPR003034">
    <property type="entry name" value="SAP_dom"/>
</dbReference>
<dbReference type="OrthoDB" id="424650at2759"/>
<feature type="domain" description="SAP" evidence="3">
    <location>
        <begin position="859"/>
        <end position="893"/>
    </location>
</feature>
<keyword evidence="2" id="KW-0812">Transmembrane</keyword>
<feature type="compositionally biased region" description="Low complexity" evidence="1">
    <location>
        <begin position="418"/>
        <end position="438"/>
    </location>
</feature>
<sequence>MASSSNGQDGPDGAQQQAPAMVSADQIDRLVKQRLEQAFNGVFGRLLSTSERAAQAAETQASAHKSDSLVKGLKIDVFRPTSREEELKQWKEWWFSFMNYVSGHDAAYERDISEIRLEEEVTHDLMTTEQIERSRRLYSLLCSLLKGRPLLIIKGLESSKCGLEAIRRLRCEMEPKEKARSLALLRQLAAWTFQPNVNLHEQLVKYEEALRMYEEASGKEYPQDLVLATVVTGLRDPLRSQVQLRMSSSTTYQEIREWVLQYENLNAPWASSLSGRGQGNMKDTGGPAPMEVDVVKGKKGKDPKGKGKYGKPGKGKGDKGKSSKDSDKGKNAWGKTGKGWGAWQDASWSGRGSWQNNGWQSGGWQAGWQDNFGKEKGKSKSKGAGGGCSICGDLRHWKNECPKGKGKVRQVEQTNSGATPSSASTAASSTTSSSLPSSASALRGINRIEAFTCSTPPGCRFTEVFDLTTLEDDEEFSLDGADVMVIKAGAAATAETFEMDATDGDGNWTLDPALYRNLAEVAGVLAVGCKPPPFKVDVVIDSGADVSVAPRHLAKFGVRAKKSEVVMQDAQGKTIPELGTRILNVELGTQAGETVTVREKFSIAPIATVIMSLGRLLRSGWELGQSGGMPVIRRDHHVVPINLRRNTLTVWGEISRIEVAEPEKDEATPTSRNDNEPNHVNAVTFDDTGPLPTELEAVATRPGWHILPSGLPVLVTHKCEELELERSLWSSEDWSWIAIFVRAEVHTRLPQPGDLWIQLLTVKTETYEYSERRLAELDPELAGPRDVVMVLHVDELPRDLLSNPRDYFGERADEDVVVPMEDDGGGAGALPEEAVGEGYYQGPALEDDGTETLEGVRLADDTELKVLKELCDKVGLSKSGNKQKVLRRLRDHRDVLARQMTTEIARKLYMEGEREPGPVKVPILPSARQQELHNITHHPFAPWCEACLVGRSRQSPHPKADANKPVEEVRKFPKIEIDYCYTFTKKRHEVGADEEKGEAEPDGQDGEGPAAVPNDTNFGDVIFGDPGKDTVDYRDQFALTLVAAESSTGWILAIPVLEKGSSSLKRVVEQLVRLSMQVSPGEQVLIQGDPEPSIKQVMNAFEACRSRLGLPTSKQWVPKESHASNGAAEKAISTIRTNGLTLRAFVEKRIAAKVEGHHHFFPWIMRHAGFLYNRFAVTPKGATSYEVVFGRPFKGHLVSLGELVIFHKASKHRGDLQWLRGVYLGVHERNGAHILGTPDGVYESRSIRRLPAEEQWNAEMVLGMKGLPWSYMGTGRRKRPLYTAAAGRVPILPDTATLEQLARAAGQAAAETIAAATPGRHPEASQNNDDEAASDPTSPSSSSTTTDREGRPAQSEGQQQPTRPQEESQEPLQPHGPPGSDQQQREGQQQPTRPHEESREPLQPHGPSISMDVSEVAGGAPREVPEQAGPMNPKRPRLLLDRPAVATPSPLASPAAGPSLYPPGFAGVNEVYSRISMDVPVDELVEFDGWTEDLDDAMESENLQAEEHFEAWWDDTGERPPELSQQELEAVDKAADTTEVRRLLDMGVARFPKEGEDLSQHQLLTTKLVHDWRRRPNWLRRARLVAREFRTTSAWTSDLFAPASSLAITHALISYALTNDLELTTLDIKDAYLNVDQPTKVIIKVQASILNEGALGEMTLVLDKLLPGQRIGASAWYDLASSVLGEAKLTNFGKEPTLFRHTDHENRSAMILHADDGLLAANKKEREEILKVFAKKFTVQVGQPMTEEGDRFSFLKRMYVRIPEGIVMYSNGRYLESLVETLGPNIKKRDSAADASFQEADDSAELEPTKAATFRECVGRLLYLSHSRPDIQFAVCVLSSKMAKPTSMSFRWLLRVVGYLSGAPDLGFLIKPVVTDAKFGYEGAIYDATGDAENYVVESITDADWAGCRRTRRSRTAVQLFLGGSLIGSLVRSQKAISLSSGESEFLAMIAGACEAIYVADCLRFMLNGRANVTILCRSDSAAGRGICQRLGCGRIRHLHCGVLWIQQAVRKKELQLGSIPGVENPSDLGTKPLAGSRVRELLFTMGAVSADASPYGAQDKEEADQKRETAKAIKNLRTLSASQVTQVQALVPLVLLLSQVGRAQGLGQDGGFFVDEETAASLVTFVAIGVIFLMIGILPLGFLGLLKWSLGALFRKRKTMIDAATQTVGTTQVPKEVQANRGMSRSEQKFSESYVDKCTDLEALLSQRCRENREMERPVSGLNFEEFFLSREAACTRPVDDIEPQLVPVNTNAKRAQLQQRFVVKHITESLATLVKLDASKARDIKKTFFSKMGPQERVPPVELHLFSEDPQQVNSTWKALLIPRAREIFGQTFYLCRGEGAAQFLAEPRCVAKLSFEPLPPRLMHVMGMWSPSTDRLRSIPHKLVAFMEALLLASAAFVAFQVVDSLCRLLTLAWEQYHLPPEDEHCQKLREHQLPKAFVLTQHSYVYKLAGEHELLQAEPLDACRKVRVMEMAEARREWRGLDDHGAT</sequence>
<name>A0A1Q9BZA0_SYMMI</name>
<feature type="compositionally biased region" description="Basic and acidic residues" evidence="1">
    <location>
        <begin position="315"/>
        <end position="330"/>
    </location>
</feature>
<feature type="transmembrane region" description="Helical" evidence="2">
    <location>
        <begin position="2123"/>
        <end position="2147"/>
    </location>
</feature>
<feature type="region of interest" description="Disordered" evidence="1">
    <location>
        <begin position="991"/>
        <end position="1023"/>
    </location>
</feature>
<evidence type="ECO:0000259" key="3">
    <source>
        <dbReference type="PROSITE" id="PS50800"/>
    </source>
</evidence>
<dbReference type="EMBL" id="LSRX01002173">
    <property type="protein sequence ID" value="OLP76003.1"/>
    <property type="molecule type" value="Genomic_DNA"/>
</dbReference>
<evidence type="ECO:0000256" key="2">
    <source>
        <dbReference type="SAM" id="Phobius"/>
    </source>
</evidence>
<accession>A0A1Q9BZA0</accession>
<feature type="region of interest" description="Disordered" evidence="1">
    <location>
        <begin position="661"/>
        <end position="687"/>
    </location>
</feature>